<accession>A0A0A9C5B4</accession>
<protein>
    <submittedName>
        <fullName evidence="1">Uncharacterized protein</fullName>
    </submittedName>
</protein>
<reference evidence="1" key="1">
    <citation type="submission" date="2014-09" db="EMBL/GenBank/DDBJ databases">
        <authorList>
            <person name="Magalhaes I.L.F."/>
            <person name="Oliveira U."/>
            <person name="Santos F.R."/>
            <person name="Vidigal T.H.D.A."/>
            <person name="Brescovit A.D."/>
            <person name="Santos A.J."/>
        </authorList>
    </citation>
    <scope>NUCLEOTIDE SEQUENCE</scope>
    <source>
        <tissue evidence="1">Shoot tissue taken approximately 20 cm above the soil surface</tissue>
    </source>
</reference>
<reference evidence="1" key="2">
    <citation type="journal article" date="2015" name="Data Brief">
        <title>Shoot transcriptome of the giant reed, Arundo donax.</title>
        <authorList>
            <person name="Barrero R.A."/>
            <person name="Guerrero F.D."/>
            <person name="Moolhuijzen P."/>
            <person name="Goolsby J.A."/>
            <person name="Tidwell J."/>
            <person name="Bellgard S.E."/>
            <person name="Bellgard M.I."/>
        </authorList>
    </citation>
    <scope>NUCLEOTIDE SEQUENCE</scope>
    <source>
        <tissue evidence="1">Shoot tissue taken approximately 20 cm above the soil surface</tissue>
    </source>
</reference>
<proteinExistence type="predicted"/>
<evidence type="ECO:0000313" key="1">
    <source>
        <dbReference type="EMBL" id="JAD66702.1"/>
    </source>
</evidence>
<dbReference type="EMBL" id="GBRH01231193">
    <property type="protein sequence ID" value="JAD66702.1"/>
    <property type="molecule type" value="Transcribed_RNA"/>
</dbReference>
<dbReference type="AlphaFoldDB" id="A0A0A9C5B4"/>
<name>A0A0A9C5B4_ARUDO</name>
<organism evidence="1">
    <name type="scientific">Arundo donax</name>
    <name type="common">Giant reed</name>
    <name type="synonym">Donax arundinaceus</name>
    <dbReference type="NCBI Taxonomy" id="35708"/>
    <lineage>
        <taxon>Eukaryota</taxon>
        <taxon>Viridiplantae</taxon>
        <taxon>Streptophyta</taxon>
        <taxon>Embryophyta</taxon>
        <taxon>Tracheophyta</taxon>
        <taxon>Spermatophyta</taxon>
        <taxon>Magnoliopsida</taxon>
        <taxon>Liliopsida</taxon>
        <taxon>Poales</taxon>
        <taxon>Poaceae</taxon>
        <taxon>PACMAD clade</taxon>
        <taxon>Arundinoideae</taxon>
        <taxon>Arundineae</taxon>
        <taxon>Arundo</taxon>
    </lineage>
</organism>
<sequence>MAGVGLGANGTTLRRRKSRQWLAALCAA</sequence>